<keyword evidence="3" id="KW-1185">Reference proteome</keyword>
<protein>
    <submittedName>
        <fullName evidence="2">Uncharacterized protein</fullName>
    </submittedName>
</protein>
<feature type="transmembrane region" description="Helical" evidence="1">
    <location>
        <begin position="83"/>
        <end position="102"/>
    </location>
</feature>
<reference evidence="2 3" key="1">
    <citation type="journal article" date="2023" name="Commun. Biol.">
        <title>Genome analysis of Parmales, the sister group of diatoms, reveals the evolutionary specialization of diatoms from phago-mixotrophs to photoautotrophs.</title>
        <authorList>
            <person name="Ban H."/>
            <person name="Sato S."/>
            <person name="Yoshikawa S."/>
            <person name="Yamada K."/>
            <person name="Nakamura Y."/>
            <person name="Ichinomiya M."/>
            <person name="Sato N."/>
            <person name="Blanc-Mathieu R."/>
            <person name="Endo H."/>
            <person name="Kuwata A."/>
            <person name="Ogata H."/>
        </authorList>
    </citation>
    <scope>NUCLEOTIDE SEQUENCE [LARGE SCALE GENOMIC DNA]</scope>
</reference>
<name>A0ABQ6MZ28_9STRA</name>
<comment type="caution">
    <text evidence="2">The sequence shown here is derived from an EMBL/GenBank/DDBJ whole genome shotgun (WGS) entry which is preliminary data.</text>
</comment>
<evidence type="ECO:0000256" key="1">
    <source>
        <dbReference type="SAM" id="Phobius"/>
    </source>
</evidence>
<dbReference type="EMBL" id="BRYB01001938">
    <property type="protein sequence ID" value="GMI36705.1"/>
    <property type="molecule type" value="Genomic_DNA"/>
</dbReference>
<evidence type="ECO:0000313" key="2">
    <source>
        <dbReference type="EMBL" id="GMI36705.1"/>
    </source>
</evidence>
<organism evidence="2 3">
    <name type="scientific">Tetraparma gracilis</name>
    <dbReference type="NCBI Taxonomy" id="2962635"/>
    <lineage>
        <taxon>Eukaryota</taxon>
        <taxon>Sar</taxon>
        <taxon>Stramenopiles</taxon>
        <taxon>Ochrophyta</taxon>
        <taxon>Bolidophyceae</taxon>
        <taxon>Parmales</taxon>
        <taxon>Triparmaceae</taxon>
        <taxon>Tetraparma</taxon>
    </lineage>
</organism>
<dbReference type="Proteomes" id="UP001165060">
    <property type="component" value="Unassembled WGS sequence"/>
</dbReference>
<accession>A0ABQ6MZ28</accession>
<proteinExistence type="predicted"/>
<keyword evidence="1" id="KW-0812">Transmembrane</keyword>
<keyword evidence="1" id="KW-1133">Transmembrane helix</keyword>
<gene>
    <name evidence="2" type="ORF">TeGR_g473</name>
</gene>
<sequence length="198" mass="20679">MSADELSVLEGGQLQGGQLLGGAVPSTASKPPVVQSSYSAGNVSLLMRFRPLLMRLFGNPVFGNPAPAAGKGKPVAASRRSPLVYLLGLFLVLGSVMTVVIVERSLAGRPVLVHPPSSPSSPSPPPADSDIISADLLRHESFRQMLALEKASTAPRDGMKELTWSDAEATLGGRSSFPAIMYPPDAAACGRRFEELGG</sequence>
<evidence type="ECO:0000313" key="3">
    <source>
        <dbReference type="Proteomes" id="UP001165060"/>
    </source>
</evidence>
<keyword evidence="1" id="KW-0472">Membrane</keyword>